<evidence type="ECO:0000313" key="3">
    <source>
        <dbReference type="EMBL" id="CAE0837429.1"/>
    </source>
</evidence>
<feature type="compositionally biased region" description="Pro residues" evidence="1">
    <location>
        <begin position="207"/>
        <end position="223"/>
    </location>
</feature>
<feature type="domain" description="BTB" evidence="2">
    <location>
        <begin position="7"/>
        <end position="61"/>
    </location>
</feature>
<organism evidence="3">
    <name type="scientific">Eutreptiella gymnastica</name>
    <dbReference type="NCBI Taxonomy" id="73025"/>
    <lineage>
        <taxon>Eukaryota</taxon>
        <taxon>Discoba</taxon>
        <taxon>Euglenozoa</taxon>
        <taxon>Euglenida</taxon>
        <taxon>Spirocuta</taxon>
        <taxon>Euglenophyceae</taxon>
        <taxon>Eutreptiales</taxon>
        <taxon>Eutreptiaceae</taxon>
        <taxon>Eutreptiella</taxon>
    </lineage>
</organism>
<dbReference type="InterPro" id="IPR000210">
    <property type="entry name" value="BTB/POZ_dom"/>
</dbReference>
<dbReference type="AlphaFoldDB" id="A0A7S4GI26"/>
<protein>
    <recommendedName>
        <fullName evidence="2">BTB domain-containing protein</fullName>
    </recommendedName>
</protein>
<dbReference type="PANTHER" id="PTHR45774">
    <property type="entry name" value="BTB/POZ DOMAIN-CONTAINING"/>
    <property type="match status" value="1"/>
</dbReference>
<dbReference type="Pfam" id="PF00651">
    <property type="entry name" value="BTB"/>
    <property type="match status" value="1"/>
</dbReference>
<feature type="region of interest" description="Disordered" evidence="1">
    <location>
        <begin position="167"/>
        <end position="223"/>
    </location>
</feature>
<evidence type="ECO:0000259" key="2">
    <source>
        <dbReference type="Pfam" id="PF00651"/>
    </source>
</evidence>
<dbReference type="EMBL" id="HBJA01141880">
    <property type="protein sequence ID" value="CAE0837429.1"/>
    <property type="molecule type" value="Transcribed_RNA"/>
</dbReference>
<dbReference type="Gene3D" id="3.30.710.10">
    <property type="entry name" value="Potassium Channel Kv1.1, Chain A"/>
    <property type="match status" value="1"/>
</dbReference>
<gene>
    <name evidence="3" type="ORF">EGYM00163_LOCUS48801</name>
</gene>
<name>A0A7S4GI26_9EUGL</name>
<proteinExistence type="predicted"/>
<dbReference type="SUPFAM" id="SSF54695">
    <property type="entry name" value="POZ domain"/>
    <property type="match status" value="1"/>
</dbReference>
<accession>A0A7S4GI26</accession>
<feature type="compositionally biased region" description="Low complexity" evidence="1">
    <location>
        <begin position="178"/>
        <end position="190"/>
    </location>
</feature>
<dbReference type="PANTHER" id="PTHR45774:SF3">
    <property type="entry name" value="BTB (POZ) DOMAIN-CONTAINING 2B-RELATED"/>
    <property type="match status" value="1"/>
</dbReference>
<evidence type="ECO:0000256" key="1">
    <source>
        <dbReference type="SAM" id="MobiDB-lite"/>
    </source>
</evidence>
<dbReference type="InterPro" id="IPR011333">
    <property type="entry name" value="SKP1/BTB/POZ_sf"/>
</dbReference>
<reference evidence="3" key="1">
    <citation type="submission" date="2021-01" db="EMBL/GenBank/DDBJ databases">
        <authorList>
            <person name="Corre E."/>
            <person name="Pelletier E."/>
            <person name="Niang G."/>
            <person name="Scheremetjew M."/>
            <person name="Finn R."/>
            <person name="Kale V."/>
            <person name="Holt S."/>
            <person name="Cochrane G."/>
            <person name="Meng A."/>
            <person name="Brown T."/>
            <person name="Cohen L."/>
        </authorList>
    </citation>
    <scope>NUCLEOTIDE SEQUENCE</scope>
    <source>
        <strain evidence="3">CCMP1594</strain>
    </source>
</reference>
<sequence>MVESISKRMRITEMSLEVFEKFLEYLYTGTVQLTPSVALYLYTMGDKFLMEDLKRLCLQFLWTILDSSCIVQLLCQAHDIGVEPKFMNLLLSYAAGHIGEISQEDFNLLTPDLVLSVLQCGSLSAREADILNLVCSWAKQIVERDLMLQSTLLLQAFWRRYSAAKSQREATSGDTGPEALEATESATTAAHSDDEVMADNGGGAAPPQSPPASPPCANIPPLPPLQNVDGSCIGTYNDTVRLADDQPTDLCNAESSSSSTLKVALSCGDEDRDRAWQDVPSAINSAMSTKFNVSPEPEAPPFNSCSDCTNFDESAVDSPRSRMMQKLKRRKLNMLRGLLAQPLRHIRFSLVNQKDLTKLAEKSKIRIITDAVNGDKFAPETLAGGGRRTSSSMVQLTMLLQRERTEKNFEYNGFKFKVVLVKSDTSLGVYLHFQYYTYPHLFVINAQGITISLISVHDENKKKTRVLDNKIGLGRFGLGYKAFITASEFPEYVSHHNEARVEVDFPFYNGRKLRLCVPIEEMALPPAPGISLHHGQ</sequence>